<dbReference type="GO" id="GO:0004722">
    <property type="term" value="F:protein serine/threonine phosphatase activity"/>
    <property type="evidence" value="ECO:0007669"/>
    <property type="project" value="InterPro"/>
</dbReference>
<dbReference type="InterPro" id="IPR001932">
    <property type="entry name" value="PPM-type_phosphatase-like_dom"/>
</dbReference>
<evidence type="ECO:0000313" key="5">
    <source>
        <dbReference type="Proteomes" id="UP000006437"/>
    </source>
</evidence>
<dbReference type="SUPFAM" id="SSF81606">
    <property type="entry name" value="PP2C-like"/>
    <property type="match status" value="1"/>
</dbReference>
<dbReference type="EMBL" id="AFZG01000096">
    <property type="protein sequence ID" value="EHL15167.1"/>
    <property type="molecule type" value="Genomic_DNA"/>
</dbReference>
<dbReference type="PANTHER" id="PTHR47992">
    <property type="entry name" value="PROTEIN PHOSPHATASE"/>
    <property type="match status" value="1"/>
</dbReference>
<accession>G9XG53</accession>
<protein>
    <recommendedName>
        <fullName evidence="1">PPM-type phosphatase domain-containing protein</fullName>
    </recommendedName>
</protein>
<name>G9X378_9FIRM</name>
<dbReference type="AlphaFoldDB" id="G9X378"/>
<dbReference type="Pfam" id="PF00481">
    <property type="entry name" value="PP2C"/>
    <property type="match status" value="1"/>
</dbReference>
<dbReference type="InterPro" id="IPR015655">
    <property type="entry name" value="PP2C"/>
</dbReference>
<evidence type="ECO:0000313" key="3">
    <source>
        <dbReference type="EMBL" id="EHL15167.1"/>
    </source>
</evidence>
<dbReference type="Gene3D" id="3.60.40.10">
    <property type="entry name" value="PPM-type phosphatase domain"/>
    <property type="match status" value="1"/>
</dbReference>
<dbReference type="SMART" id="SM00331">
    <property type="entry name" value="PP2C_SIG"/>
    <property type="match status" value="1"/>
</dbReference>
<accession>G9X378</accession>
<dbReference type="Proteomes" id="UP000003379">
    <property type="component" value="Unassembled WGS sequence"/>
</dbReference>
<evidence type="ECO:0000259" key="1">
    <source>
        <dbReference type="PROSITE" id="PS51746"/>
    </source>
</evidence>
<sequence>MIYFSLTDIGQRHEKNEDSFFANIKEYNNVPVGLFIIADGLGGYNYGEYASAKCVEVVKDIIDEHMYNMNFDNLEDDYVKSVICNSIKIANDVIFENPNKTLMGTTLVCALIINEKLYVANVGDSRTYMMSENNLVQITKDNSYVQHLLDEGFIDEKEARTHKDRNKITRAVGFEEQVQVDFYVREVQKDDRILLCSDGLTTMVEDEVIKNILKTSEPKDICEELVKLANDNGGRDNITVISIII</sequence>
<dbReference type="CDD" id="cd00143">
    <property type="entry name" value="PP2Cc"/>
    <property type="match status" value="1"/>
</dbReference>
<dbReference type="BioCyc" id="EBAC796937-HMP:GMGH-837-MONOMER"/>
<dbReference type="EMBL" id="AFZE01000057">
    <property type="protein sequence ID" value="EHL10620.1"/>
    <property type="molecule type" value="Genomic_DNA"/>
</dbReference>
<proteinExistence type="predicted"/>
<dbReference type="STRING" id="796937.HMPREF9630_01379"/>
<dbReference type="RefSeq" id="WP_009525070.1">
    <property type="nucleotide sequence ID" value="NZ_JBQMYE010000110.1"/>
</dbReference>
<dbReference type="PROSITE" id="PS51746">
    <property type="entry name" value="PPM_2"/>
    <property type="match status" value="1"/>
</dbReference>
<evidence type="ECO:0000313" key="2">
    <source>
        <dbReference type="EMBL" id="EHL10620.1"/>
    </source>
</evidence>
<organism evidence="2 5">
    <name type="scientific">Peptoanaerobacter stomatis</name>
    <dbReference type="NCBI Taxonomy" id="796937"/>
    <lineage>
        <taxon>Bacteria</taxon>
        <taxon>Bacillati</taxon>
        <taxon>Bacillota</taxon>
        <taxon>Clostridia</taxon>
        <taxon>Peptostreptococcales</taxon>
        <taxon>Filifactoraceae</taxon>
        <taxon>Peptoanaerobacter</taxon>
    </lineage>
</organism>
<dbReference type="Proteomes" id="UP000006437">
    <property type="component" value="Unassembled WGS sequence"/>
</dbReference>
<reference evidence="3 4" key="2">
    <citation type="submission" date="2011-08" db="EMBL/GenBank/DDBJ databases">
        <title>The Genome Sequence of Eubacteriaceae bacterium CM5.</title>
        <authorList>
            <consortium name="The Broad Institute Genome Sequencing Platform"/>
            <person name="Earl A."/>
            <person name="Ward D."/>
            <person name="Feldgarden M."/>
            <person name="Gevers D."/>
            <person name="Sizova M."/>
            <person name="Hazen A."/>
            <person name="Epstein S."/>
            <person name="Young S.K."/>
            <person name="Zeng Q."/>
            <person name="Gargeya S."/>
            <person name="Fitzgerald M."/>
            <person name="Haas B."/>
            <person name="Abouelleil A."/>
            <person name="Alvarado L."/>
            <person name="Arachchi H.M."/>
            <person name="Berlin A."/>
            <person name="Brown A."/>
            <person name="Chapman S.B."/>
            <person name="Chen Z."/>
            <person name="Dunbar C."/>
            <person name="Freedman E."/>
            <person name="Gearin G."/>
            <person name="Gellesch M."/>
            <person name="Goldberg J."/>
            <person name="Griggs A."/>
            <person name="Gujja S."/>
            <person name="Heiman D."/>
            <person name="Howarth C."/>
            <person name="Larson L."/>
            <person name="Lui A."/>
            <person name="MacDonald P.J.P."/>
            <person name="Montmayeur A."/>
            <person name="Murphy C."/>
            <person name="Neiman D."/>
            <person name="Pearson M."/>
            <person name="Priest M."/>
            <person name="Roberts A."/>
            <person name="Saif S."/>
            <person name="Shea T."/>
            <person name="Shenoy N."/>
            <person name="Sisk P."/>
            <person name="Stolte C."/>
            <person name="Sykes S."/>
            <person name="Wortman J."/>
            <person name="Nusbaum C."/>
            <person name="Birren B."/>
        </authorList>
    </citation>
    <scope>NUCLEOTIDE SEQUENCE [LARGE SCALE GENOMIC DNA]</scope>
    <source>
        <strain evidence="3 4">CM5</strain>
    </source>
</reference>
<gene>
    <name evidence="3" type="ORF">HMPREF9628_00818</name>
    <name evidence="2" type="ORF">HMPREF9629_00835</name>
</gene>
<dbReference type="PATRIC" id="fig|796937.3.peg.2072"/>
<comment type="caution">
    <text evidence="2">The sequence shown here is derived from an EMBL/GenBank/DDBJ whole genome shotgun (WGS) entry which is preliminary data.</text>
</comment>
<evidence type="ECO:0000313" key="4">
    <source>
        <dbReference type="Proteomes" id="UP000003379"/>
    </source>
</evidence>
<reference evidence="2 5" key="1">
    <citation type="submission" date="2011-08" db="EMBL/GenBank/DDBJ databases">
        <title>The Genome Sequence of Eubacteriaceae bacterium ACC19a.</title>
        <authorList>
            <consortium name="The Broad Institute Genome Sequencing Platform"/>
            <person name="Earl A."/>
            <person name="Ward D."/>
            <person name="Feldgarden M."/>
            <person name="Gevers D."/>
            <person name="Sizova M."/>
            <person name="Hazen A."/>
            <person name="Epstein S."/>
            <person name="Young S.K."/>
            <person name="Zeng Q."/>
            <person name="Gargeya S."/>
            <person name="Fitzgerald M."/>
            <person name="Haas B."/>
            <person name="Abouelleil A."/>
            <person name="Alvarado L."/>
            <person name="Arachchi H.M."/>
            <person name="Berlin A."/>
            <person name="Brown A."/>
            <person name="Chapman S.B."/>
            <person name="Chen Z."/>
            <person name="Dunbar C."/>
            <person name="Freedman E."/>
            <person name="Gearin G."/>
            <person name="Gellesch M."/>
            <person name="Goldberg J."/>
            <person name="Griggs A."/>
            <person name="Gujja S."/>
            <person name="Heiman D."/>
            <person name="Howarth C."/>
            <person name="Larson L."/>
            <person name="Lui A."/>
            <person name="MacDonald P.J.P."/>
            <person name="Montmayeur A."/>
            <person name="Murphy C."/>
            <person name="Neiman D."/>
            <person name="Pearson M."/>
            <person name="Priest M."/>
            <person name="Roberts A."/>
            <person name="Saif S."/>
            <person name="Shea T."/>
            <person name="Shenoy N."/>
            <person name="Sisk P."/>
            <person name="Stolte C."/>
            <person name="Sykes S."/>
            <person name="Wortman J."/>
            <person name="Nusbaum C."/>
            <person name="Birren B."/>
        </authorList>
    </citation>
    <scope>NUCLEOTIDE SEQUENCE [LARGE SCALE GENOMIC DNA]</scope>
    <source>
        <strain evidence="2 5">ACC19a</strain>
    </source>
</reference>
<dbReference type="HOGENOM" id="CLU_034545_3_2_9"/>
<feature type="domain" description="PPM-type phosphatase" evidence="1">
    <location>
        <begin position="3"/>
        <end position="245"/>
    </location>
</feature>
<dbReference type="NCBIfam" id="NF033484">
    <property type="entry name" value="Stp1_PP2C_phos"/>
    <property type="match status" value="1"/>
</dbReference>
<dbReference type="InterPro" id="IPR036457">
    <property type="entry name" value="PPM-type-like_dom_sf"/>
</dbReference>
<dbReference type="SMART" id="SM00332">
    <property type="entry name" value="PP2Cc"/>
    <property type="match status" value="1"/>
</dbReference>